<gene>
    <name evidence="1" type="ORF">O3G_MSEX003488</name>
</gene>
<dbReference type="AlphaFoldDB" id="A0A921YRP9"/>
<organism evidence="1 2">
    <name type="scientific">Manduca sexta</name>
    <name type="common">Tobacco hawkmoth</name>
    <name type="synonym">Tobacco hornworm</name>
    <dbReference type="NCBI Taxonomy" id="7130"/>
    <lineage>
        <taxon>Eukaryota</taxon>
        <taxon>Metazoa</taxon>
        <taxon>Ecdysozoa</taxon>
        <taxon>Arthropoda</taxon>
        <taxon>Hexapoda</taxon>
        <taxon>Insecta</taxon>
        <taxon>Pterygota</taxon>
        <taxon>Neoptera</taxon>
        <taxon>Endopterygota</taxon>
        <taxon>Lepidoptera</taxon>
        <taxon>Glossata</taxon>
        <taxon>Ditrysia</taxon>
        <taxon>Bombycoidea</taxon>
        <taxon>Sphingidae</taxon>
        <taxon>Sphinginae</taxon>
        <taxon>Sphingini</taxon>
        <taxon>Manduca</taxon>
    </lineage>
</organism>
<evidence type="ECO:0000313" key="2">
    <source>
        <dbReference type="Proteomes" id="UP000791440"/>
    </source>
</evidence>
<protein>
    <submittedName>
        <fullName evidence="1">Uncharacterized protein</fullName>
    </submittedName>
</protein>
<comment type="caution">
    <text evidence="1">The sequence shown here is derived from an EMBL/GenBank/DDBJ whole genome shotgun (WGS) entry which is preliminary data.</text>
</comment>
<sequence length="78" mass="8876">MRSGATRKRSSNIDSVRPTRLTRQCHAFRRERRSSVFRSMLILFHDIPNPKSCGSWAHQECSGSDDPAAYICAFCLDS</sequence>
<dbReference type="EMBL" id="JH668312">
    <property type="protein sequence ID" value="KAG6444616.1"/>
    <property type="molecule type" value="Genomic_DNA"/>
</dbReference>
<reference evidence="1" key="2">
    <citation type="submission" date="2020-12" db="EMBL/GenBank/DDBJ databases">
        <authorList>
            <person name="Kanost M."/>
        </authorList>
    </citation>
    <scope>NUCLEOTIDE SEQUENCE</scope>
</reference>
<proteinExistence type="predicted"/>
<accession>A0A921YRP9</accession>
<dbReference type="Proteomes" id="UP000791440">
    <property type="component" value="Unassembled WGS sequence"/>
</dbReference>
<keyword evidence="2" id="KW-1185">Reference proteome</keyword>
<name>A0A921YRP9_MANSE</name>
<evidence type="ECO:0000313" key="1">
    <source>
        <dbReference type="EMBL" id="KAG6444616.1"/>
    </source>
</evidence>
<reference evidence="1" key="1">
    <citation type="journal article" date="2016" name="Insect Biochem. Mol. Biol.">
        <title>Multifaceted biological insights from a draft genome sequence of the tobacco hornworm moth, Manduca sexta.</title>
        <authorList>
            <person name="Kanost M.R."/>
            <person name="Arrese E.L."/>
            <person name="Cao X."/>
            <person name="Chen Y.R."/>
            <person name="Chellapilla S."/>
            <person name="Goldsmith M.R."/>
            <person name="Grosse-Wilde E."/>
            <person name="Heckel D.G."/>
            <person name="Herndon N."/>
            <person name="Jiang H."/>
            <person name="Papanicolaou A."/>
            <person name="Qu J."/>
            <person name="Soulages J.L."/>
            <person name="Vogel H."/>
            <person name="Walters J."/>
            <person name="Waterhouse R.M."/>
            <person name="Ahn S.J."/>
            <person name="Almeida F.C."/>
            <person name="An C."/>
            <person name="Aqrawi P."/>
            <person name="Bretschneider A."/>
            <person name="Bryant W.B."/>
            <person name="Bucks S."/>
            <person name="Chao H."/>
            <person name="Chevignon G."/>
            <person name="Christen J.M."/>
            <person name="Clarke D.F."/>
            <person name="Dittmer N.T."/>
            <person name="Ferguson L.C.F."/>
            <person name="Garavelou S."/>
            <person name="Gordon K.H.J."/>
            <person name="Gunaratna R.T."/>
            <person name="Han Y."/>
            <person name="Hauser F."/>
            <person name="He Y."/>
            <person name="Heidel-Fischer H."/>
            <person name="Hirsh A."/>
            <person name="Hu Y."/>
            <person name="Jiang H."/>
            <person name="Kalra D."/>
            <person name="Klinner C."/>
            <person name="Konig C."/>
            <person name="Kovar C."/>
            <person name="Kroll A.R."/>
            <person name="Kuwar S.S."/>
            <person name="Lee S.L."/>
            <person name="Lehman R."/>
            <person name="Li K."/>
            <person name="Li Z."/>
            <person name="Liang H."/>
            <person name="Lovelace S."/>
            <person name="Lu Z."/>
            <person name="Mansfield J.H."/>
            <person name="McCulloch K.J."/>
            <person name="Mathew T."/>
            <person name="Morton B."/>
            <person name="Muzny D.M."/>
            <person name="Neunemann D."/>
            <person name="Ongeri F."/>
            <person name="Pauchet Y."/>
            <person name="Pu L.L."/>
            <person name="Pyrousis I."/>
            <person name="Rao X.J."/>
            <person name="Redding A."/>
            <person name="Roesel C."/>
            <person name="Sanchez-Gracia A."/>
            <person name="Schaack S."/>
            <person name="Shukla A."/>
            <person name="Tetreau G."/>
            <person name="Wang Y."/>
            <person name="Xiong G.H."/>
            <person name="Traut W."/>
            <person name="Walsh T.K."/>
            <person name="Worley K.C."/>
            <person name="Wu D."/>
            <person name="Wu W."/>
            <person name="Wu Y.Q."/>
            <person name="Zhang X."/>
            <person name="Zou Z."/>
            <person name="Zucker H."/>
            <person name="Briscoe A.D."/>
            <person name="Burmester T."/>
            <person name="Clem R.J."/>
            <person name="Feyereisen R."/>
            <person name="Grimmelikhuijzen C.J.P."/>
            <person name="Hamodrakas S.J."/>
            <person name="Hansson B.S."/>
            <person name="Huguet E."/>
            <person name="Jermiin L.S."/>
            <person name="Lan Q."/>
            <person name="Lehman H.K."/>
            <person name="Lorenzen M."/>
            <person name="Merzendorfer H."/>
            <person name="Michalopoulos I."/>
            <person name="Morton D.B."/>
            <person name="Muthukrishnan S."/>
            <person name="Oakeshott J.G."/>
            <person name="Palmer W."/>
            <person name="Park Y."/>
            <person name="Passarelli A.L."/>
            <person name="Rozas J."/>
            <person name="Schwartz L.M."/>
            <person name="Smith W."/>
            <person name="Southgate A."/>
            <person name="Vilcinskas A."/>
            <person name="Vogt R."/>
            <person name="Wang P."/>
            <person name="Werren J."/>
            <person name="Yu X.Q."/>
            <person name="Zhou J.J."/>
            <person name="Brown S.J."/>
            <person name="Scherer S.E."/>
            <person name="Richards S."/>
            <person name="Blissard G.W."/>
        </authorList>
    </citation>
    <scope>NUCLEOTIDE SEQUENCE</scope>
</reference>